<dbReference type="RefSeq" id="XP_037167964.1">
    <property type="nucleotide sequence ID" value="XM_037305099.1"/>
</dbReference>
<name>A0A8H6L7R0_9LECA</name>
<keyword evidence="1" id="KW-0812">Transmembrane</keyword>
<dbReference type="Proteomes" id="UP000578531">
    <property type="component" value="Unassembled WGS sequence"/>
</dbReference>
<dbReference type="GeneID" id="59284840"/>
<feature type="transmembrane region" description="Helical" evidence="1">
    <location>
        <begin position="182"/>
        <end position="204"/>
    </location>
</feature>
<dbReference type="OrthoDB" id="2830640at2759"/>
<proteinExistence type="predicted"/>
<accession>A0A8H6L7R0</accession>
<evidence type="ECO:0000313" key="3">
    <source>
        <dbReference type="Proteomes" id="UP000578531"/>
    </source>
</evidence>
<feature type="transmembrane region" description="Helical" evidence="1">
    <location>
        <begin position="224"/>
        <end position="244"/>
    </location>
</feature>
<gene>
    <name evidence="2" type="ORF">HO173_003171</name>
</gene>
<organism evidence="2 3">
    <name type="scientific">Letharia columbiana</name>
    <dbReference type="NCBI Taxonomy" id="112416"/>
    <lineage>
        <taxon>Eukaryota</taxon>
        <taxon>Fungi</taxon>
        <taxon>Dikarya</taxon>
        <taxon>Ascomycota</taxon>
        <taxon>Pezizomycotina</taxon>
        <taxon>Lecanoromycetes</taxon>
        <taxon>OSLEUM clade</taxon>
        <taxon>Lecanoromycetidae</taxon>
        <taxon>Lecanorales</taxon>
        <taxon>Lecanorineae</taxon>
        <taxon>Parmeliaceae</taxon>
        <taxon>Letharia</taxon>
    </lineage>
</organism>
<comment type="caution">
    <text evidence="2">The sequence shown here is derived from an EMBL/GenBank/DDBJ whole genome shotgun (WGS) entry which is preliminary data.</text>
</comment>
<dbReference type="AlphaFoldDB" id="A0A8H6L7R0"/>
<evidence type="ECO:0000313" key="2">
    <source>
        <dbReference type="EMBL" id="KAF6238665.1"/>
    </source>
</evidence>
<dbReference type="Gene3D" id="1.20.58.340">
    <property type="entry name" value="Magnesium transport protein CorA, transmembrane region"/>
    <property type="match status" value="1"/>
</dbReference>
<dbReference type="EMBL" id="JACCJC010000008">
    <property type="protein sequence ID" value="KAF6238665.1"/>
    <property type="molecule type" value="Genomic_DNA"/>
</dbReference>
<keyword evidence="1" id="KW-1133">Transmembrane helix</keyword>
<keyword evidence="1" id="KW-0472">Membrane</keyword>
<reference evidence="2 3" key="1">
    <citation type="journal article" date="2020" name="Genomics">
        <title>Complete, high-quality genomes from long-read metagenomic sequencing of two wolf lichen thalli reveals enigmatic genome architecture.</title>
        <authorList>
            <person name="McKenzie S.K."/>
            <person name="Walston R.F."/>
            <person name="Allen J.L."/>
        </authorList>
    </citation>
    <scope>NUCLEOTIDE SEQUENCE [LARGE SCALE GENOMIC DNA]</scope>
    <source>
        <strain evidence="2">WasteWater2</strain>
    </source>
</reference>
<keyword evidence="3" id="KW-1185">Reference proteome</keyword>
<sequence>MPKLSDVYSLHLVIIDEMIKLFDKSVWSLRDIVRVTELVMLPNYPTGKRKAINNHFQNRLGATQQGPNFPLLHDFARHTVHSSETLDVAIDTMAGILGQHEWFSDAGRSYIDTDWIVSRRTRQHLRFQIQMMRSLRARSKANEARLRNEIDLAFNTIAQHDSKIMVRISEAVQSDSAAMKTIAVLTLTFLPATFVSALFSMTFFNFSPGSEAHPEAWVVSEKIWIYWAISLPLTIITILSWLTWQRRFSRT</sequence>
<evidence type="ECO:0000256" key="1">
    <source>
        <dbReference type="SAM" id="Phobius"/>
    </source>
</evidence>
<protein>
    <submittedName>
        <fullName evidence="2">Uncharacterized protein</fullName>
    </submittedName>
</protein>